<dbReference type="InterPro" id="IPR050300">
    <property type="entry name" value="GDXG_lipolytic_enzyme"/>
</dbReference>
<evidence type="ECO:0000256" key="2">
    <source>
        <dbReference type="ARBA" id="ARBA00022801"/>
    </source>
</evidence>
<keyword evidence="6" id="KW-1185">Reference proteome</keyword>
<dbReference type="SUPFAM" id="SSF53474">
    <property type="entry name" value="alpha/beta-Hydrolases"/>
    <property type="match status" value="1"/>
</dbReference>
<dbReference type="PANTHER" id="PTHR48081:SF30">
    <property type="entry name" value="ACETYL-HYDROLASE LIPR-RELATED"/>
    <property type="match status" value="1"/>
</dbReference>
<dbReference type="InterPro" id="IPR029058">
    <property type="entry name" value="AB_hydrolase_fold"/>
</dbReference>
<evidence type="ECO:0000313" key="6">
    <source>
        <dbReference type="Proteomes" id="UP000678679"/>
    </source>
</evidence>
<feature type="domain" description="BD-FAE-like" evidence="4">
    <location>
        <begin position="41"/>
        <end position="227"/>
    </location>
</feature>
<evidence type="ECO:0000313" key="5">
    <source>
        <dbReference type="EMBL" id="QWG04784.1"/>
    </source>
</evidence>
<dbReference type="Proteomes" id="UP000678679">
    <property type="component" value="Chromosome 2"/>
</dbReference>
<dbReference type="RefSeq" id="WP_169662514.1">
    <property type="nucleotide sequence ID" value="NZ_CP076133.1"/>
</dbReference>
<feature type="chain" id="PRO_5043331790" evidence="3">
    <location>
        <begin position="21"/>
        <end position="308"/>
    </location>
</feature>
<dbReference type="PANTHER" id="PTHR48081">
    <property type="entry name" value="AB HYDROLASE SUPERFAMILY PROTEIN C4A8.06C"/>
    <property type="match status" value="1"/>
</dbReference>
<evidence type="ECO:0000256" key="3">
    <source>
        <dbReference type="SAM" id="SignalP"/>
    </source>
</evidence>
<comment type="similarity">
    <text evidence="1">Belongs to the 'GDXG' lipolytic enzyme family.</text>
</comment>
<protein>
    <submittedName>
        <fullName evidence="5">Alpha/beta hydrolase fold domain-containing protein</fullName>
    </submittedName>
</protein>
<reference evidence="5 6" key="1">
    <citation type="submission" date="2021-05" db="EMBL/GenBank/DDBJ databases">
        <title>Comparative genomic studies on the polysaccharide-degrading batcterial strains of the Flammeovirga genus.</title>
        <authorList>
            <person name="Zewei F."/>
            <person name="Zheng Z."/>
            <person name="Yu L."/>
            <person name="Ruyue G."/>
            <person name="Yanhong M."/>
            <person name="Yuanyuan C."/>
            <person name="Jingyan G."/>
            <person name="Wenjun H."/>
        </authorList>
    </citation>
    <scope>NUCLEOTIDE SEQUENCE [LARGE SCALE GENOMIC DNA]</scope>
    <source>
        <strain evidence="5 6">NBRC:100898</strain>
    </source>
</reference>
<dbReference type="PROSITE" id="PS01173">
    <property type="entry name" value="LIPASE_GDXG_HIS"/>
    <property type="match status" value="1"/>
</dbReference>
<dbReference type="KEGG" id="fya:KMW28_28215"/>
<accession>A0AAX1NB34</accession>
<keyword evidence="3" id="KW-0732">Signal</keyword>
<dbReference type="Pfam" id="PF20434">
    <property type="entry name" value="BD-FAE"/>
    <property type="match status" value="1"/>
</dbReference>
<dbReference type="GO" id="GO:0004806">
    <property type="term" value="F:triacylglycerol lipase activity"/>
    <property type="evidence" value="ECO:0007669"/>
    <property type="project" value="TreeGrafter"/>
</dbReference>
<sequence length="308" mass="34397">MKLNLLLAIFTLCFSHLIFGQGIQPDEKITYKTVNDVNLELHIFKPTKQAKSKGAIIFFHGGGWNQGSPSAFYRQAKHFAERGLVVICPTYRLRKINGTTVVEAVEDAQSAVAYVRENAKKFGIKPNKIAIGGGSAGGHLAASTAFIPSLNKGVKEEEYAPNLLVLFNPVIDASKEGYAHRLVDQEVKAAGFKSWEAFSPRQNINKNFPATLIEVGDTDKVLPEHVARNYQEICEKNGVECKLDVYKGAEHSFFNIGYGKKQGYKKGIINRWYFEALQEADNFLVDHKYLEGNVTIDIPEEAIYPIRK</sequence>
<evidence type="ECO:0000256" key="1">
    <source>
        <dbReference type="ARBA" id="ARBA00010515"/>
    </source>
</evidence>
<dbReference type="InterPro" id="IPR002168">
    <property type="entry name" value="Lipase_GDXG_HIS_AS"/>
</dbReference>
<dbReference type="InterPro" id="IPR049492">
    <property type="entry name" value="BD-FAE-like_dom"/>
</dbReference>
<feature type="signal peptide" evidence="3">
    <location>
        <begin position="1"/>
        <end position="20"/>
    </location>
</feature>
<organism evidence="5 6">
    <name type="scientific">Flammeovirga yaeyamensis</name>
    <dbReference type="NCBI Taxonomy" id="367791"/>
    <lineage>
        <taxon>Bacteria</taxon>
        <taxon>Pseudomonadati</taxon>
        <taxon>Bacteroidota</taxon>
        <taxon>Cytophagia</taxon>
        <taxon>Cytophagales</taxon>
        <taxon>Flammeovirgaceae</taxon>
        <taxon>Flammeovirga</taxon>
    </lineage>
</organism>
<dbReference type="AlphaFoldDB" id="A0AAX1NB34"/>
<name>A0AAX1NB34_9BACT</name>
<gene>
    <name evidence="5" type="ORF">KMW28_28215</name>
</gene>
<proteinExistence type="inferred from homology"/>
<dbReference type="Gene3D" id="3.40.50.1820">
    <property type="entry name" value="alpha/beta hydrolase"/>
    <property type="match status" value="1"/>
</dbReference>
<evidence type="ECO:0000259" key="4">
    <source>
        <dbReference type="Pfam" id="PF20434"/>
    </source>
</evidence>
<keyword evidence="2 5" id="KW-0378">Hydrolase</keyword>
<dbReference type="EMBL" id="CP076133">
    <property type="protein sequence ID" value="QWG04784.1"/>
    <property type="molecule type" value="Genomic_DNA"/>
</dbReference>